<keyword evidence="3 9" id="KW-0997">Cell inner membrane</keyword>
<organism evidence="12 13">
    <name type="scientific">Paracoccus suum</name>
    <dbReference type="NCBI Taxonomy" id="2259340"/>
    <lineage>
        <taxon>Bacteria</taxon>
        <taxon>Pseudomonadati</taxon>
        <taxon>Pseudomonadota</taxon>
        <taxon>Alphaproteobacteria</taxon>
        <taxon>Rhodobacterales</taxon>
        <taxon>Paracoccaceae</taxon>
        <taxon>Paracoccus</taxon>
    </lineage>
</organism>
<dbReference type="InterPro" id="IPR034746">
    <property type="entry name" value="POTRA"/>
</dbReference>
<sequence>MQGLRPSFFGDEGAARPAPIRPAGARPDPLKRAVRRDPAPSRLAYRLNRLWLTPIYRKIVRVGLPAFMIAMVCGLWLSDPDRRAGLTGSIDGLVDRIQHRDEFMVSAMRIDGASEAVDRALRAMLPGPLPASSFDIDLEALRAKVLKLDAVKTVELRIQPDGVLSAVVTERAPAMLWRHARGLEVLDDTGHRVASVTGRDVRGDLPLIAGEGADKAAPEAMALIDAAGPILPRVRGLERVGERRWDVTLDRGQRIMLPADAPLVAFERAIAMQRDAAVLDRDVSVVDLRDTGRPVLRLGLDAQNAIRRARAQPELGPDGQPIEPKAEAVASKGKTGGAKTAKTKPASSKTKTAPKAAAKTSKPGAKPAA</sequence>
<feature type="compositionally biased region" description="Low complexity" evidence="10">
    <location>
        <begin position="15"/>
        <end position="27"/>
    </location>
</feature>
<evidence type="ECO:0000256" key="2">
    <source>
        <dbReference type="ARBA" id="ARBA00022475"/>
    </source>
</evidence>
<dbReference type="HAMAP" id="MF_00911">
    <property type="entry name" value="FtsQ_subfam"/>
    <property type="match status" value="1"/>
</dbReference>
<comment type="function">
    <text evidence="9">Essential cell division protein.</text>
</comment>
<dbReference type="RefSeq" id="WP_114075048.1">
    <property type="nucleotide sequence ID" value="NZ_CP030918.1"/>
</dbReference>
<name>A0A344PH74_9RHOB</name>
<keyword evidence="6 9" id="KW-1133">Transmembrane helix</keyword>
<evidence type="ECO:0000256" key="7">
    <source>
        <dbReference type="ARBA" id="ARBA00023136"/>
    </source>
</evidence>
<protein>
    <recommendedName>
        <fullName evidence="9">Cell division protein FtsQ</fullName>
    </recommendedName>
</protein>
<evidence type="ECO:0000256" key="9">
    <source>
        <dbReference type="HAMAP-Rule" id="MF_00911"/>
    </source>
</evidence>
<dbReference type="GO" id="GO:0043093">
    <property type="term" value="P:FtsZ-dependent cytokinesis"/>
    <property type="evidence" value="ECO:0007669"/>
    <property type="project" value="UniProtKB-UniRule"/>
</dbReference>
<keyword evidence="5 9" id="KW-0812">Transmembrane</keyword>
<feature type="compositionally biased region" description="Low complexity" evidence="10">
    <location>
        <begin position="330"/>
        <end position="369"/>
    </location>
</feature>
<reference evidence="13" key="1">
    <citation type="submission" date="2018-07" db="EMBL/GenBank/DDBJ databases">
        <title>Genome sequencing of Paracoccus sp. SC2-6.</title>
        <authorList>
            <person name="Heo J."/>
            <person name="Kim S.-J."/>
            <person name="Kwon S.-W."/>
        </authorList>
    </citation>
    <scope>NUCLEOTIDE SEQUENCE [LARGE SCALE GENOMIC DNA]</scope>
    <source>
        <strain evidence="13">SC2-6</strain>
    </source>
</reference>
<dbReference type="GO" id="GO:0032153">
    <property type="term" value="C:cell division site"/>
    <property type="evidence" value="ECO:0007669"/>
    <property type="project" value="UniProtKB-UniRule"/>
</dbReference>
<evidence type="ECO:0000313" key="13">
    <source>
        <dbReference type="Proteomes" id="UP000252023"/>
    </source>
</evidence>
<evidence type="ECO:0000256" key="10">
    <source>
        <dbReference type="SAM" id="MobiDB-lite"/>
    </source>
</evidence>
<feature type="region of interest" description="Disordered" evidence="10">
    <location>
        <begin position="311"/>
        <end position="369"/>
    </location>
</feature>
<keyword evidence="2 9" id="KW-1003">Cell membrane</keyword>
<evidence type="ECO:0000256" key="8">
    <source>
        <dbReference type="ARBA" id="ARBA00023306"/>
    </source>
</evidence>
<dbReference type="PANTHER" id="PTHR35851:SF1">
    <property type="entry name" value="CELL DIVISION PROTEIN FTSQ"/>
    <property type="match status" value="1"/>
</dbReference>
<evidence type="ECO:0000256" key="5">
    <source>
        <dbReference type="ARBA" id="ARBA00022692"/>
    </source>
</evidence>
<dbReference type="EMBL" id="CP030918">
    <property type="protein sequence ID" value="AXC48729.1"/>
    <property type="molecule type" value="Genomic_DNA"/>
</dbReference>
<comment type="similarity">
    <text evidence="9">Belongs to the FtsQ/DivIB family. FtsQ subfamily.</text>
</comment>
<dbReference type="GO" id="GO:0090529">
    <property type="term" value="P:cell septum assembly"/>
    <property type="evidence" value="ECO:0007669"/>
    <property type="project" value="InterPro"/>
</dbReference>
<dbReference type="InterPro" id="IPR026579">
    <property type="entry name" value="FtsQ"/>
</dbReference>
<evidence type="ECO:0000256" key="1">
    <source>
        <dbReference type="ARBA" id="ARBA00004370"/>
    </source>
</evidence>
<dbReference type="OrthoDB" id="9783091at2"/>
<proteinExistence type="inferred from homology"/>
<keyword evidence="4 9" id="KW-0132">Cell division</keyword>
<dbReference type="KEGG" id="pars:DRW48_02625"/>
<dbReference type="InterPro" id="IPR005548">
    <property type="entry name" value="Cell_div_FtsQ/DivIB_C"/>
</dbReference>
<accession>A0A344PH74</accession>
<dbReference type="AlphaFoldDB" id="A0A344PH74"/>
<comment type="subcellular location">
    <subcellularLocation>
        <location evidence="9">Cell inner membrane</location>
        <topology evidence="9">Single-pass type II membrane protein</topology>
    </subcellularLocation>
    <subcellularLocation>
        <location evidence="1">Membrane</location>
    </subcellularLocation>
    <text evidence="9">Localizes to the division septum.</text>
</comment>
<keyword evidence="7 9" id="KW-0472">Membrane</keyword>
<feature type="region of interest" description="Disordered" evidence="10">
    <location>
        <begin position="1"/>
        <end position="33"/>
    </location>
</feature>
<dbReference type="PROSITE" id="PS51779">
    <property type="entry name" value="POTRA"/>
    <property type="match status" value="1"/>
</dbReference>
<evidence type="ECO:0000256" key="3">
    <source>
        <dbReference type="ARBA" id="ARBA00022519"/>
    </source>
</evidence>
<keyword evidence="8 9" id="KW-0131">Cell cycle</keyword>
<dbReference type="GO" id="GO:0005886">
    <property type="term" value="C:plasma membrane"/>
    <property type="evidence" value="ECO:0007669"/>
    <property type="project" value="UniProtKB-SubCell"/>
</dbReference>
<dbReference type="PANTHER" id="PTHR35851">
    <property type="entry name" value="CELL DIVISION PROTEIN FTSQ"/>
    <property type="match status" value="1"/>
</dbReference>
<evidence type="ECO:0000313" key="12">
    <source>
        <dbReference type="EMBL" id="AXC48729.1"/>
    </source>
</evidence>
<gene>
    <name evidence="9" type="primary">ftsQ</name>
    <name evidence="12" type="ORF">DRW48_02625</name>
</gene>
<feature type="domain" description="POTRA" evidence="11">
    <location>
        <begin position="103"/>
        <end position="171"/>
    </location>
</feature>
<keyword evidence="13" id="KW-1185">Reference proteome</keyword>
<dbReference type="Proteomes" id="UP000252023">
    <property type="component" value="Chromosome"/>
</dbReference>
<evidence type="ECO:0000259" key="11">
    <source>
        <dbReference type="PROSITE" id="PS51779"/>
    </source>
</evidence>
<evidence type="ECO:0000256" key="4">
    <source>
        <dbReference type="ARBA" id="ARBA00022618"/>
    </source>
</evidence>
<dbReference type="Pfam" id="PF03799">
    <property type="entry name" value="FtsQ_DivIB_C"/>
    <property type="match status" value="1"/>
</dbReference>
<evidence type="ECO:0000256" key="6">
    <source>
        <dbReference type="ARBA" id="ARBA00022989"/>
    </source>
</evidence>